<comment type="cofactor">
    <cofactor evidence="1">
        <name>FAD</name>
        <dbReference type="ChEBI" id="CHEBI:57692"/>
    </cofactor>
</comment>
<organism evidence="8 9">
    <name type="scientific">Thermohalobaculum xanthum</name>
    <dbReference type="NCBI Taxonomy" id="2753746"/>
    <lineage>
        <taxon>Bacteria</taxon>
        <taxon>Pseudomonadati</taxon>
        <taxon>Pseudomonadota</taxon>
        <taxon>Alphaproteobacteria</taxon>
        <taxon>Rhodobacterales</taxon>
        <taxon>Paracoccaceae</taxon>
        <taxon>Thermohalobaculum</taxon>
    </lineage>
</organism>
<evidence type="ECO:0000313" key="9">
    <source>
        <dbReference type="Proteomes" id="UP000655420"/>
    </source>
</evidence>
<gene>
    <name evidence="8" type="ORF">H0I76_04585</name>
</gene>
<dbReference type="NCBIfam" id="NF001933">
    <property type="entry name" value="PRK00711.1"/>
    <property type="match status" value="1"/>
</dbReference>
<dbReference type="SUPFAM" id="SSF54373">
    <property type="entry name" value="FAD-linked reductases, C-terminal domain"/>
    <property type="match status" value="1"/>
</dbReference>
<feature type="domain" description="FAD dependent oxidoreductase" evidence="7">
    <location>
        <begin position="2"/>
        <end position="397"/>
    </location>
</feature>
<dbReference type="GO" id="GO:0008718">
    <property type="term" value="F:D-amino-acid dehydrogenase activity"/>
    <property type="evidence" value="ECO:0007669"/>
    <property type="project" value="TreeGrafter"/>
</dbReference>
<dbReference type="InterPro" id="IPR036188">
    <property type="entry name" value="FAD/NAD-bd_sf"/>
</dbReference>
<evidence type="ECO:0000256" key="4">
    <source>
        <dbReference type="ARBA" id="ARBA00022827"/>
    </source>
</evidence>
<dbReference type="PANTHER" id="PTHR13847:SF280">
    <property type="entry name" value="D-AMINO ACID DEHYDROGENASE"/>
    <property type="match status" value="1"/>
</dbReference>
<protein>
    <submittedName>
        <fullName evidence="8">D-amino acid dehydrogenase</fullName>
    </submittedName>
</protein>
<dbReference type="GO" id="GO:0005737">
    <property type="term" value="C:cytoplasm"/>
    <property type="evidence" value="ECO:0007669"/>
    <property type="project" value="TreeGrafter"/>
</dbReference>
<dbReference type="GO" id="GO:0005886">
    <property type="term" value="C:plasma membrane"/>
    <property type="evidence" value="ECO:0007669"/>
    <property type="project" value="TreeGrafter"/>
</dbReference>
<name>A0A8J7M5A5_9RHOB</name>
<evidence type="ECO:0000259" key="7">
    <source>
        <dbReference type="Pfam" id="PF01266"/>
    </source>
</evidence>
<evidence type="ECO:0000256" key="1">
    <source>
        <dbReference type="ARBA" id="ARBA00001974"/>
    </source>
</evidence>
<comment type="similarity">
    <text evidence="2">Belongs to the DadA oxidoreductase family.</text>
</comment>
<dbReference type="InterPro" id="IPR006076">
    <property type="entry name" value="FAD-dep_OxRdtase"/>
</dbReference>
<dbReference type="AlphaFoldDB" id="A0A8J7M5A5"/>
<evidence type="ECO:0000256" key="3">
    <source>
        <dbReference type="ARBA" id="ARBA00022630"/>
    </source>
</evidence>
<evidence type="ECO:0000256" key="2">
    <source>
        <dbReference type="ARBA" id="ARBA00009410"/>
    </source>
</evidence>
<dbReference type="Gene3D" id="3.50.50.60">
    <property type="entry name" value="FAD/NAD(P)-binding domain"/>
    <property type="match status" value="2"/>
</dbReference>
<dbReference type="Proteomes" id="UP000655420">
    <property type="component" value="Unassembled WGS sequence"/>
</dbReference>
<comment type="caution">
    <text evidence="8">The sequence shown here is derived from an EMBL/GenBank/DDBJ whole genome shotgun (WGS) entry which is preliminary data.</text>
</comment>
<dbReference type="RefSeq" id="WP_200607553.1">
    <property type="nucleotide sequence ID" value="NZ_JAEHHL010000001.1"/>
</dbReference>
<evidence type="ECO:0000313" key="8">
    <source>
        <dbReference type="EMBL" id="MBK0398455.1"/>
    </source>
</evidence>
<dbReference type="Gene3D" id="3.30.9.10">
    <property type="entry name" value="D-Amino Acid Oxidase, subunit A, domain 2"/>
    <property type="match status" value="1"/>
</dbReference>
<sequence length="418" mass="45436">MKVIVLGAGVIGVTTAWYLARGGAEVLVLDRQPGPGMETSFANAGELSYGMTSPWAAPGIPMKAVKWLFMRHRPLFIWPLLSVSMWAWGARMLMNCNEASYRLNKSRMVRISNYSRDVLPDLLSEVPLEFDMREQGTLQLFRTEKQVKSSKADQEVLAEFGSPYEVLDRDGCIAAEPGLAHVADKFVGGLRLTADRTGDCRMFTLALAEKAATLGVTFRYGVTIKELAVERDNIAGVITDQGRETADAYVCCLGPYAPILLRTVGIRLPIYPIKGYSITLPVTDAAAAPQSTIMDETHKVAITRLGDRIRVAGQAEIIGYNRKLGSHATDTVRHVVSDLFPKGGDVSKAEGWTGLRPMTPDGTPVIGPTRYPNLFLNTGHGTLGWTMSAGSGRAVADAVLGRTPEIDFDGLTAQRYGQ</sequence>
<dbReference type="SUPFAM" id="SSF51905">
    <property type="entry name" value="FAD/NAD(P)-binding domain"/>
    <property type="match status" value="1"/>
</dbReference>
<dbReference type="Pfam" id="PF01266">
    <property type="entry name" value="DAO"/>
    <property type="match status" value="1"/>
</dbReference>
<comment type="catalytic activity">
    <reaction evidence="6">
        <text>a D-alpha-amino acid + A + H2O = a 2-oxocarboxylate + AH2 + NH4(+)</text>
        <dbReference type="Rhea" id="RHEA:18125"/>
        <dbReference type="ChEBI" id="CHEBI:13193"/>
        <dbReference type="ChEBI" id="CHEBI:15377"/>
        <dbReference type="ChEBI" id="CHEBI:17499"/>
        <dbReference type="ChEBI" id="CHEBI:28938"/>
        <dbReference type="ChEBI" id="CHEBI:35179"/>
        <dbReference type="ChEBI" id="CHEBI:59871"/>
    </reaction>
</comment>
<dbReference type="EMBL" id="JAEHHL010000001">
    <property type="protein sequence ID" value="MBK0398455.1"/>
    <property type="molecule type" value="Genomic_DNA"/>
</dbReference>
<dbReference type="FunFam" id="3.50.50.60:FF:000020">
    <property type="entry name" value="D-amino acid dehydrogenase"/>
    <property type="match status" value="1"/>
</dbReference>
<evidence type="ECO:0000256" key="5">
    <source>
        <dbReference type="ARBA" id="ARBA00023002"/>
    </source>
</evidence>
<keyword evidence="5" id="KW-0560">Oxidoreductase</keyword>
<dbReference type="GO" id="GO:0055130">
    <property type="term" value="P:D-alanine catabolic process"/>
    <property type="evidence" value="ECO:0007669"/>
    <property type="project" value="TreeGrafter"/>
</dbReference>
<reference evidence="8" key="1">
    <citation type="submission" date="2020-12" db="EMBL/GenBank/DDBJ databases">
        <title>Bacterial taxonomy.</title>
        <authorList>
            <person name="Pan X."/>
        </authorList>
    </citation>
    <scope>NUCLEOTIDE SEQUENCE</scope>
    <source>
        <strain evidence="8">M0105</strain>
    </source>
</reference>
<evidence type="ECO:0000256" key="6">
    <source>
        <dbReference type="ARBA" id="ARBA00047884"/>
    </source>
</evidence>
<keyword evidence="4" id="KW-0274">FAD</keyword>
<keyword evidence="3" id="KW-0285">Flavoprotein</keyword>
<keyword evidence="9" id="KW-1185">Reference proteome</keyword>
<proteinExistence type="inferred from homology"/>
<dbReference type="PANTHER" id="PTHR13847">
    <property type="entry name" value="SARCOSINE DEHYDROGENASE-RELATED"/>
    <property type="match status" value="1"/>
</dbReference>
<accession>A0A8J7M5A5</accession>